<protein>
    <submittedName>
        <fullName evidence="1">Uncharacterized protein</fullName>
    </submittedName>
</protein>
<evidence type="ECO:0000313" key="1">
    <source>
        <dbReference type="EMBL" id="JAH16178.1"/>
    </source>
</evidence>
<proteinExistence type="predicted"/>
<reference evidence="1" key="1">
    <citation type="submission" date="2014-11" db="EMBL/GenBank/DDBJ databases">
        <authorList>
            <person name="Amaro Gonzalez C."/>
        </authorList>
    </citation>
    <scope>NUCLEOTIDE SEQUENCE</scope>
</reference>
<dbReference type="AlphaFoldDB" id="A0A0E9QJA8"/>
<name>A0A0E9QJA8_ANGAN</name>
<reference evidence="1" key="2">
    <citation type="journal article" date="2015" name="Fish Shellfish Immunol.">
        <title>Early steps in the European eel (Anguilla anguilla)-Vibrio vulnificus interaction in the gills: Role of the RtxA13 toxin.</title>
        <authorList>
            <person name="Callol A."/>
            <person name="Pajuelo D."/>
            <person name="Ebbesson L."/>
            <person name="Teles M."/>
            <person name="MacKenzie S."/>
            <person name="Amaro C."/>
        </authorList>
    </citation>
    <scope>NUCLEOTIDE SEQUENCE</scope>
</reference>
<dbReference type="EMBL" id="GBXM01092399">
    <property type="protein sequence ID" value="JAH16178.1"/>
    <property type="molecule type" value="Transcribed_RNA"/>
</dbReference>
<accession>A0A0E9QJA8</accession>
<organism evidence="1">
    <name type="scientific">Anguilla anguilla</name>
    <name type="common">European freshwater eel</name>
    <name type="synonym">Muraena anguilla</name>
    <dbReference type="NCBI Taxonomy" id="7936"/>
    <lineage>
        <taxon>Eukaryota</taxon>
        <taxon>Metazoa</taxon>
        <taxon>Chordata</taxon>
        <taxon>Craniata</taxon>
        <taxon>Vertebrata</taxon>
        <taxon>Euteleostomi</taxon>
        <taxon>Actinopterygii</taxon>
        <taxon>Neopterygii</taxon>
        <taxon>Teleostei</taxon>
        <taxon>Anguilliformes</taxon>
        <taxon>Anguillidae</taxon>
        <taxon>Anguilla</taxon>
    </lineage>
</organism>
<sequence length="52" mass="6087">MSITGYTRMIRNGYKTKKKTENEEPYCSMKHSSQKDTKLFHGVITAVLRKCF</sequence>